<name>A0A9D3ZPZ6_9ROSI</name>
<proteinExistence type="predicted"/>
<protein>
    <submittedName>
        <fullName evidence="1">Uncharacterized protein</fullName>
    </submittedName>
</protein>
<dbReference type="EMBL" id="JAIQCV010000010">
    <property type="protein sequence ID" value="KAH1056123.1"/>
    <property type="molecule type" value="Genomic_DNA"/>
</dbReference>
<gene>
    <name evidence="1" type="ORF">J1N35_034188</name>
</gene>
<dbReference type="Proteomes" id="UP000828251">
    <property type="component" value="Unassembled WGS sequence"/>
</dbReference>
<organism evidence="1 2">
    <name type="scientific">Gossypium stocksii</name>
    <dbReference type="NCBI Taxonomy" id="47602"/>
    <lineage>
        <taxon>Eukaryota</taxon>
        <taxon>Viridiplantae</taxon>
        <taxon>Streptophyta</taxon>
        <taxon>Embryophyta</taxon>
        <taxon>Tracheophyta</taxon>
        <taxon>Spermatophyta</taxon>
        <taxon>Magnoliopsida</taxon>
        <taxon>eudicotyledons</taxon>
        <taxon>Gunneridae</taxon>
        <taxon>Pentapetalae</taxon>
        <taxon>rosids</taxon>
        <taxon>malvids</taxon>
        <taxon>Malvales</taxon>
        <taxon>Malvaceae</taxon>
        <taxon>Malvoideae</taxon>
        <taxon>Gossypium</taxon>
    </lineage>
</organism>
<accession>A0A9D3ZPZ6</accession>
<evidence type="ECO:0000313" key="2">
    <source>
        <dbReference type="Proteomes" id="UP000828251"/>
    </source>
</evidence>
<reference evidence="1 2" key="1">
    <citation type="journal article" date="2021" name="Plant Biotechnol. J.">
        <title>Multi-omics assisted identification of the key and species-specific regulatory components of drought-tolerant mechanisms in Gossypium stocksii.</title>
        <authorList>
            <person name="Yu D."/>
            <person name="Ke L."/>
            <person name="Zhang D."/>
            <person name="Wu Y."/>
            <person name="Sun Y."/>
            <person name="Mei J."/>
            <person name="Sun J."/>
            <person name="Sun Y."/>
        </authorList>
    </citation>
    <scope>NUCLEOTIDE SEQUENCE [LARGE SCALE GENOMIC DNA]</scope>
    <source>
        <strain evidence="2">cv. E1</strain>
        <tissue evidence="1">Leaf</tissue>
    </source>
</reference>
<comment type="caution">
    <text evidence="1">The sequence shown here is derived from an EMBL/GenBank/DDBJ whole genome shotgun (WGS) entry which is preliminary data.</text>
</comment>
<dbReference type="AlphaFoldDB" id="A0A9D3ZPZ6"/>
<sequence>MELILKQNPKLANRAIGGLNLWFSDVGICWRLKLSNNDTKREGIAISKHRNHDTSNKPRIGYHSSVVSRYPPAKKHPKFKIFRGIVVSSSLISRYQYREGTKMDKKGSLCPPEALIIKGSFKGFFGLGQNSCYIS</sequence>
<keyword evidence="2" id="KW-1185">Reference proteome</keyword>
<evidence type="ECO:0000313" key="1">
    <source>
        <dbReference type="EMBL" id="KAH1056123.1"/>
    </source>
</evidence>